<organism evidence="1 2">
    <name type="scientific">Klebsiella michiganensis</name>
    <dbReference type="NCBI Taxonomy" id="1134687"/>
    <lineage>
        <taxon>Bacteria</taxon>
        <taxon>Pseudomonadati</taxon>
        <taxon>Pseudomonadota</taxon>
        <taxon>Gammaproteobacteria</taxon>
        <taxon>Enterobacterales</taxon>
        <taxon>Enterobacteriaceae</taxon>
        <taxon>Klebsiella/Raoultella group</taxon>
        <taxon>Klebsiella</taxon>
    </lineage>
</organism>
<accession>A0AAX3CKE4</accession>
<dbReference type="AlphaFoldDB" id="A0AAX3CKE4"/>
<dbReference type="RefSeq" id="WP_064377948.1">
    <property type="nucleotide sequence ID" value="NZ_CP102103.1"/>
</dbReference>
<gene>
    <name evidence="1" type="ORF">NP224_17070</name>
</gene>
<sequence length="136" mass="15605">MLAAILKFFELFTKLPKSVQEQIINAIILTLTFGFKRFFKKKKEEDLRKATEEAVTPQQWKGTVAAVSSLVPSIYSQKKKDEFANSVIELIRSNTFIKELSTRIEKINANDEEAYVALCSIETKKLIIEMLEKNTN</sequence>
<dbReference type="Proteomes" id="UP001060345">
    <property type="component" value="Chromosome"/>
</dbReference>
<reference evidence="1" key="1">
    <citation type="submission" date="2022-08" db="EMBL/GenBank/DDBJ databases">
        <title>Genomic characterization and comparative genomic analysis of a strain of klebsiella michiganensis carrying blaKPC-2 isolated from the blood of children with very preterm bloodstream infection.</title>
        <authorList>
            <person name="Zhang N."/>
        </authorList>
    </citation>
    <scope>NUCLEOTIDE SEQUENCE</scope>
    <source>
        <strain evidence="1">BSI-KPN166</strain>
    </source>
</reference>
<evidence type="ECO:0000313" key="1">
    <source>
        <dbReference type="EMBL" id="UWZ71956.1"/>
    </source>
</evidence>
<name>A0AAX3CKE4_9ENTR</name>
<evidence type="ECO:0000313" key="2">
    <source>
        <dbReference type="Proteomes" id="UP001060345"/>
    </source>
</evidence>
<dbReference type="EMBL" id="CP102103">
    <property type="protein sequence ID" value="UWZ71956.1"/>
    <property type="molecule type" value="Genomic_DNA"/>
</dbReference>
<proteinExistence type="predicted"/>
<protein>
    <submittedName>
        <fullName evidence="1">Uncharacterized protein</fullName>
    </submittedName>
</protein>